<reference evidence="8" key="1">
    <citation type="journal article" date="2023" name="Plant Biotechnol. J.">
        <title>Chromosome-level wild Hevea brasiliensis genome provides new tools for genomic-assisted breeding and valuable loci to elevate rubber yield.</title>
        <authorList>
            <person name="Cheng H."/>
            <person name="Song X."/>
            <person name="Hu Y."/>
            <person name="Wu T."/>
            <person name="Yang Q."/>
            <person name="An Z."/>
            <person name="Feng S."/>
            <person name="Deng Z."/>
            <person name="Wu W."/>
            <person name="Zeng X."/>
            <person name="Tu M."/>
            <person name="Wang X."/>
            <person name="Huang H."/>
        </authorList>
    </citation>
    <scope>NUCLEOTIDE SEQUENCE</scope>
    <source>
        <strain evidence="8">MT/VB/25A 57/8</strain>
    </source>
</reference>
<dbReference type="SUPFAM" id="SSF57850">
    <property type="entry name" value="RING/U-box"/>
    <property type="match status" value="1"/>
</dbReference>
<evidence type="ECO:0000256" key="4">
    <source>
        <dbReference type="ARBA" id="ARBA00022771"/>
    </source>
</evidence>
<organism evidence="8 9">
    <name type="scientific">Hevea brasiliensis</name>
    <name type="common">Para rubber tree</name>
    <name type="synonym">Siphonia brasiliensis</name>
    <dbReference type="NCBI Taxonomy" id="3981"/>
    <lineage>
        <taxon>Eukaryota</taxon>
        <taxon>Viridiplantae</taxon>
        <taxon>Streptophyta</taxon>
        <taxon>Embryophyta</taxon>
        <taxon>Tracheophyta</taxon>
        <taxon>Spermatophyta</taxon>
        <taxon>Magnoliopsida</taxon>
        <taxon>eudicotyledons</taxon>
        <taxon>Gunneridae</taxon>
        <taxon>Pentapetalae</taxon>
        <taxon>rosids</taxon>
        <taxon>fabids</taxon>
        <taxon>Malpighiales</taxon>
        <taxon>Euphorbiaceae</taxon>
        <taxon>Crotonoideae</taxon>
        <taxon>Micrandreae</taxon>
        <taxon>Hevea</taxon>
    </lineage>
</organism>
<keyword evidence="3" id="KW-0479">Metal-binding</keyword>
<dbReference type="PANTHER" id="PTHR15710:SF74">
    <property type="entry name" value="RING-TYPE E3 UBIQUITIN TRANSFERASE-RELATED"/>
    <property type="match status" value="1"/>
</dbReference>
<name>A0ABQ9LKW0_HEVBR</name>
<dbReference type="InterPro" id="IPR013083">
    <property type="entry name" value="Znf_RING/FYVE/PHD"/>
</dbReference>
<dbReference type="PANTHER" id="PTHR15710">
    <property type="entry name" value="E3 UBIQUITIN-PROTEIN LIGASE PRAJA"/>
    <property type="match status" value="1"/>
</dbReference>
<evidence type="ECO:0000313" key="9">
    <source>
        <dbReference type="Proteomes" id="UP001174677"/>
    </source>
</evidence>
<dbReference type="SMART" id="SM00184">
    <property type="entry name" value="RING"/>
    <property type="match status" value="1"/>
</dbReference>
<comment type="caution">
    <text evidence="8">The sequence shown here is derived from an EMBL/GenBank/DDBJ whole genome shotgun (WGS) entry which is preliminary data.</text>
</comment>
<accession>A0ABQ9LKW0</accession>
<proteinExistence type="predicted"/>
<dbReference type="EC" id="2.3.2.27" evidence="2"/>
<protein>
    <recommendedName>
        <fullName evidence="2">RING-type E3 ubiquitin transferase</fullName>
        <ecNumber evidence="2">2.3.2.27</ecNumber>
    </recommendedName>
</protein>
<keyword evidence="5" id="KW-0862">Zinc</keyword>
<dbReference type="EMBL" id="JARPOI010000011">
    <property type="protein sequence ID" value="KAJ9167930.1"/>
    <property type="molecule type" value="Genomic_DNA"/>
</dbReference>
<evidence type="ECO:0000259" key="7">
    <source>
        <dbReference type="PROSITE" id="PS50089"/>
    </source>
</evidence>
<evidence type="ECO:0000256" key="5">
    <source>
        <dbReference type="ARBA" id="ARBA00022833"/>
    </source>
</evidence>
<evidence type="ECO:0000256" key="3">
    <source>
        <dbReference type="ARBA" id="ARBA00022723"/>
    </source>
</evidence>
<evidence type="ECO:0000256" key="2">
    <source>
        <dbReference type="ARBA" id="ARBA00012483"/>
    </source>
</evidence>
<dbReference type="PROSITE" id="PS50089">
    <property type="entry name" value="ZF_RING_2"/>
    <property type="match status" value="1"/>
</dbReference>
<gene>
    <name evidence="8" type="ORF">P3X46_019518</name>
</gene>
<comment type="catalytic activity">
    <reaction evidence="1">
        <text>S-ubiquitinyl-[E2 ubiquitin-conjugating enzyme]-L-cysteine + [acceptor protein]-L-lysine = [E2 ubiquitin-conjugating enzyme]-L-cysteine + N(6)-ubiquitinyl-[acceptor protein]-L-lysine.</text>
        <dbReference type="EC" id="2.3.2.27"/>
    </reaction>
</comment>
<evidence type="ECO:0000256" key="1">
    <source>
        <dbReference type="ARBA" id="ARBA00000900"/>
    </source>
</evidence>
<sequence>MANASFDLDDAFSSLTLNNMANESFDVEERPTLPQERITASNSLVDGMPMVVTDDVCMVCMEGFESSIGGKRVPCGHVYHSVCISSWLSHSNSCPLCRCNITGEQ</sequence>
<dbReference type="Gene3D" id="3.30.40.10">
    <property type="entry name" value="Zinc/RING finger domain, C3HC4 (zinc finger)"/>
    <property type="match status" value="1"/>
</dbReference>
<dbReference type="Pfam" id="PF13639">
    <property type="entry name" value="zf-RING_2"/>
    <property type="match status" value="1"/>
</dbReference>
<dbReference type="InterPro" id="IPR001841">
    <property type="entry name" value="Znf_RING"/>
</dbReference>
<feature type="domain" description="RING-type" evidence="7">
    <location>
        <begin position="57"/>
        <end position="98"/>
    </location>
</feature>
<keyword evidence="4 6" id="KW-0863">Zinc-finger</keyword>
<dbReference type="Proteomes" id="UP001174677">
    <property type="component" value="Chromosome 11"/>
</dbReference>
<evidence type="ECO:0000256" key="6">
    <source>
        <dbReference type="PROSITE-ProRule" id="PRU00175"/>
    </source>
</evidence>
<keyword evidence="9" id="KW-1185">Reference proteome</keyword>
<evidence type="ECO:0000313" key="8">
    <source>
        <dbReference type="EMBL" id="KAJ9167930.1"/>
    </source>
</evidence>